<proteinExistence type="predicted"/>
<dbReference type="Ensembl" id="ENSSMRT00000006466.1">
    <property type="protein sequence ID" value="ENSSMRP00000005500.1"/>
    <property type="gene ID" value="ENSSMRG00000004474.1"/>
</dbReference>
<sequence length="48" mass="5322">CFMIVLVTCLGSFALIIFFSNRKGSRNLLQELCNPTQAIVSQSLVSMK</sequence>
<reference evidence="1" key="1">
    <citation type="submission" date="2025-08" db="UniProtKB">
        <authorList>
            <consortium name="Ensembl"/>
        </authorList>
    </citation>
    <scope>IDENTIFICATION</scope>
</reference>
<dbReference type="Proteomes" id="UP000694421">
    <property type="component" value="Unplaced"/>
</dbReference>
<organism evidence="1 2">
    <name type="scientific">Salvator merianae</name>
    <name type="common">Argentine black and white tegu</name>
    <name type="synonym">Tupinambis merianae</name>
    <dbReference type="NCBI Taxonomy" id="96440"/>
    <lineage>
        <taxon>Eukaryota</taxon>
        <taxon>Metazoa</taxon>
        <taxon>Chordata</taxon>
        <taxon>Craniata</taxon>
        <taxon>Vertebrata</taxon>
        <taxon>Euteleostomi</taxon>
        <taxon>Lepidosauria</taxon>
        <taxon>Squamata</taxon>
        <taxon>Bifurcata</taxon>
        <taxon>Unidentata</taxon>
        <taxon>Episquamata</taxon>
        <taxon>Laterata</taxon>
        <taxon>Teiioidea</taxon>
        <taxon>Teiidae</taxon>
        <taxon>Salvator</taxon>
    </lineage>
</organism>
<protein>
    <submittedName>
        <fullName evidence="1">Uncharacterized protein</fullName>
    </submittedName>
</protein>
<name>A0A8D0BKV4_SALMN</name>
<reference evidence="1" key="2">
    <citation type="submission" date="2025-09" db="UniProtKB">
        <authorList>
            <consortium name="Ensembl"/>
        </authorList>
    </citation>
    <scope>IDENTIFICATION</scope>
</reference>
<evidence type="ECO:0000313" key="2">
    <source>
        <dbReference type="Proteomes" id="UP000694421"/>
    </source>
</evidence>
<keyword evidence="2" id="KW-1185">Reference proteome</keyword>
<dbReference type="AlphaFoldDB" id="A0A8D0BKV4"/>
<evidence type="ECO:0000313" key="1">
    <source>
        <dbReference type="Ensembl" id="ENSSMRP00000005500.1"/>
    </source>
</evidence>
<accession>A0A8D0BKV4</accession>